<dbReference type="OrthoDB" id="46457at2759"/>
<name>K0RW36_THAOC</name>
<keyword evidence="4" id="KW-1185">Reference proteome</keyword>
<feature type="compositionally biased region" description="Polar residues" evidence="1">
    <location>
        <begin position="75"/>
        <end position="85"/>
    </location>
</feature>
<dbReference type="eggNOG" id="ENOG502STHH">
    <property type="taxonomic scope" value="Eukaryota"/>
</dbReference>
<evidence type="ECO:0000256" key="1">
    <source>
        <dbReference type="SAM" id="MobiDB-lite"/>
    </source>
</evidence>
<dbReference type="AlphaFoldDB" id="K0RW36"/>
<feature type="chain" id="PRO_5003836586" evidence="2">
    <location>
        <begin position="21"/>
        <end position="243"/>
    </location>
</feature>
<dbReference type="EMBL" id="AGNL01042518">
    <property type="protein sequence ID" value="EJK50957.1"/>
    <property type="molecule type" value="Genomic_DNA"/>
</dbReference>
<dbReference type="Proteomes" id="UP000266841">
    <property type="component" value="Unassembled WGS sequence"/>
</dbReference>
<sequence length="243" mass="26928">MHATAILVLALGTIVHTSAAFGSLHARSWRTSECQHRLANLTPSSRRDPRRNNAVVPRPGKLIQSANVPRPGKLFQSSSEASSTVLDDEKTTRNVLRAKLAELTGFSLTAFRATLRAATGLSLSGIITKTMRTVLEFMTPGMRYFLQPLLIIYYTPLVVMRYWVLGPSQNYVDESLSKHERVVSGWRRAVKAAEKAHEDGYWPVHVNDDGTVTTSLPPDPNEMELDLTDAIEMSVADELDHSS</sequence>
<organism evidence="3 4">
    <name type="scientific">Thalassiosira oceanica</name>
    <name type="common">Marine diatom</name>
    <dbReference type="NCBI Taxonomy" id="159749"/>
    <lineage>
        <taxon>Eukaryota</taxon>
        <taxon>Sar</taxon>
        <taxon>Stramenopiles</taxon>
        <taxon>Ochrophyta</taxon>
        <taxon>Bacillariophyta</taxon>
        <taxon>Coscinodiscophyceae</taxon>
        <taxon>Thalassiosirophycidae</taxon>
        <taxon>Thalassiosirales</taxon>
        <taxon>Thalassiosiraceae</taxon>
        <taxon>Thalassiosira</taxon>
    </lineage>
</organism>
<protein>
    <submittedName>
        <fullName evidence="3">Uncharacterized protein</fullName>
    </submittedName>
</protein>
<evidence type="ECO:0000313" key="4">
    <source>
        <dbReference type="Proteomes" id="UP000266841"/>
    </source>
</evidence>
<evidence type="ECO:0000256" key="2">
    <source>
        <dbReference type="SAM" id="SignalP"/>
    </source>
</evidence>
<keyword evidence="2" id="KW-0732">Signal</keyword>
<gene>
    <name evidence="3" type="ORF">THAOC_29929</name>
</gene>
<feature type="signal peptide" evidence="2">
    <location>
        <begin position="1"/>
        <end position="20"/>
    </location>
</feature>
<evidence type="ECO:0000313" key="3">
    <source>
        <dbReference type="EMBL" id="EJK50957.1"/>
    </source>
</evidence>
<proteinExistence type="predicted"/>
<reference evidence="3 4" key="1">
    <citation type="journal article" date="2012" name="Genome Biol.">
        <title>Genome and low-iron response of an oceanic diatom adapted to chronic iron limitation.</title>
        <authorList>
            <person name="Lommer M."/>
            <person name="Specht M."/>
            <person name="Roy A.S."/>
            <person name="Kraemer L."/>
            <person name="Andreson R."/>
            <person name="Gutowska M.A."/>
            <person name="Wolf J."/>
            <person name="Bergner S.V."/>
            <person name="Schilhabel M.B."/>
            <person name="Klostermeier U.C."/>
            <person name="Beiko R.G."/>
            <person name="Rosenstiel P."/>
            <person name="Hippler M."/>
            <person name="Laroche J."/>
        </authorList>
    </citation>
    <scope>NUCLEOTIDE SEQUENCE [LARGE SCALE GENOMIC DNA]</scope>
    <source>
        <strain evidence="3 4">CCMP1005</strain>
    </source>
</reference>
<feature type="region of interest" description="Disordered" evidence="1">
    <location>
        <begin position="41"/>
        <end position="88"/>
    </location>
</feature>
<accession>K0RW36</accession>
<comment type="caution">
    <text evidence="3">The sequence shown here is derived from an EMBL/GenBank/DDBJ whole genome shotgun (WGS) entry which is preliminary data.</text>
</comment>